<evidence type="ECO:0000313" key="2">
    <source>
        <dbReference type="EMBL" id="QIK51823.1"/>
    </source>
</evidence>
<dbReference type="InterPro" id="IPR013154">
    <property type="entry name" value="ADH-like_N"/>
</dbReference>
<dbReference type="EMBL" id="CP049889">
    <property type="protein sequence ID" value="QIK51823.1"/>
    <property type="molecule type" value="Genomic_DNA"/>
</dbReference>
<gene>
    <name evidence="2" type="ORF">G7058_07170</name>
</gene>
<dbReference type="InterPro" id="IPR014188">
    <property type="entry name" value="Acrylyl-CoA_reductase_AcuI"/>
</dbReference>
<dbReference type="InterPro" id="IPR051397">
    <property type="entry name" value="Zn-ADH-like_protein"/>
</dbReference>
<dbReference type="GO" id="GO:0043958">
    <property type="term" value="F:acryloyl-CoA reductase (NADH) activity"/>
    <property type="evidence" value="ECO:0007669"/>
    <property type="project" value="UniProtKB-EC"/>
</dbReference>
<dbReference type="NCBIfam" id="TIGR02823">
    <property type="entry name" value="oxido_YhdH"/>
    <property type="match status" value="1"/>
</dbReference>
<dbReference type="GO" id="GO:0043957">
    <property type="term" value="F:acryloyl-CoA reductase (NADPH) activity"/>
    <property type="evidence" value="ECO:0007669"/>
    <property type="project" value="TreeGrafter"/>
</dbReference>
<protein>
    <submittedName>
        <fullName evidence="2">Acryloyl-CoA reductase</fullName>
        <ecNumber evidence="2">1.3.1.95</ecNumber>
    </submittedName>
</protein>
<dbReference type="Gene3D" id="3.40.50.720">
    <property type="entry name" value="NAD(P)-binding Rossmann-like Domain"/>
    <property type="match status" value="1"/>
</dbReference>
<dbReference type="RefSeq" id="WP_166062882.1">
    <property type="nucleotide sequence ID" value="NZ_CP049889.1"/>
</dbReference>
<dbReference type="AlphaFoldDB" id="A0A6G7WHU5"/>
<dbReference type="Proteomes" id="UP000501830">
    <property type="component" value="Chromosome"/>
</dbReference>
<feature type="domain" description="Enoyl reductase (ER)" evidence="1">
    <location>
        <begin position="10"/>
        <end position="327"/>
    </location>
</feature>
<dbReference type="InterPro" id="IPR036291">
    <property type="entry name" value="NAD(P)-bd_dom_sf"/>
</dbReference>
<dbReference type="InterPro" id="IPR011032">
    <property type="entry name" value="GroES-like_sf"/>
</dbReference>
<dbReference type="SMART" id="SM00829">
    <property type="entry name" value="PKS_ER"/>
    <property type="match status" value="1"/>
</dbReference>
<sequence length="332" mass="35959">MKPFKSYVVRTNEENQVTHQVEEVTESFLGEGNTTIAVEYSSINYKDMLGLQTKGGVIRNYPMIPGIDLAGTIISSEDPSLSPGDPVLITGYKLGTEHTGGFSEVARVPSEWVVKLPENLSAKEAMMYGTAGFTAALSIAALEKNGMKVEDQPEILVTGATGGVGSVATQILRKLGYENITATIRKDYQVESAKEFGATKIWNITENESNGRPLNRREYKYVVDTVGGDLTADVLSKVDEYGSVAISGNAGGVKLNTTVLPFILRGVNLLGINSVSTDMAEREQLWNKLANEWNIVAVLHHTEIALQDIPETAAKLKDGQHLGRTIIKINGT</sequence>
<evidence type="ECO:0000259" key="1">
    <source>
        <dbReference type="SMART" id="SM00829"/>
    </source>
</evidence>
<dbReference type="GeneID" id="94553060"/>
<reference evidence="2 3" key="1">
    <citation type="journal article" date="2017" name="Int. J. Syst. Evol. Microbiol.">
        <title>Jeotgalibaca porci sp. nov. and Jeotgalibaca arthritidis sp. nov., isolated from pigs, and emended description of the genus Jeotgalibaca.</title>
        <authorList>
            <person name="Zamora L."/>
            <person name="Perez-Sancho M."/>
            <person name="Dominguez L."/>
            <person name="Fernandez-Garayzabal J.F."/>
            <person name="Vela A.I."/>
        </authorList>
    </citation>
    <scope>NUCLEOTIDE SEQUENCE [LARGE SCALE GENOMIC DNA]</scope>
    <source>
        <strain evidence="2 3">CCUG 69148</strain>
    </source>
</reference>
<dbReference type="InterPro" id="IPR013149">
    <property type="entry name" value="ADH-like_C"/>
</dbReference>
<dbReference type="Pfam" id="PF08240">
    <property type="entry name" value="ADH_N"/>
    <property type="match status" value="1"/>
</dbReference>
<dbReference type="InterPro" id="IPR020843">
    <property type="entry name" value="ER"/>
</dbReference>
<keyword evidence="3" id="KW-1185">Reference proteome</keyword>
<name>A0A6G7WHU5_9LACT</name>
<dbReference type="SUPFAM" id="SSF51735">
    <property type="entry name" value="NAD(P)-binding Rossmann-fold domains"/>
    <property type="match status" value="1"/>
</dbReference>
<accession>A0A6G7WHU5</accession>
<dbReference type="Pfam" id="PF00107">
    <property type="entry name" value="ADH_zinc_N"/>
    <property type="match status" value="1"/>
</dbReference>
<organism evidence="2 3">
    <name type="scientific">Jeotgalibaca porci</name>
    <dbReference type="NCBI Taxonomy" id="1868793"/>
    <lineage>
        <taxon>Bacteria</taxon>
        <taxon>Bacillati</taxon>
        <taxon>Bacillota</taxon>
        <taxon>Bacilli</taxon>
        <taxon>Lactobacillales</taxon>
        <taxon>Carnobacteriaceae</taxon>
        <taxon>Jeotgalibaca</taxon>
    </lineage>
</organism>
<dbReference type="PANTHER" id="PTHR43677:SF1">
    <property type="entry name" value="ACRYLYL-COA REDUCTASE ACUI-RELATED"/>
    <property type="match status" value="1"/>
</dbReference>
<dbReference type="PANTHER" id="PTHR43677">
    <property type="entry name" value="SHORT-CHAIN DEHYDROGENASE/REDUCTASE"/>
    <property type="match status" value="1"/>
</dbReference>
<evidence type="ECO:0000313" key="3">
    <source>
        <dbReference type="Proteomes" id="UP000501830"/>
    </source>
</evidence>
<dbReference type="KEGG" id="jpo:G7058_07170"/>
<dbReference type="CDD" id="cd05280">
    <property type="entry name" value="MDR_yhdh_yhfp"/>
    <property type="match status" value="1"/>
</dbReference>
<proteinExistence type="predicted"/>
<dbReference type="Gene3D" id="3.90.180.10">
    <property type="entry name" value="Medium-chain alcohol dehydrogenases, catalytic domain"/>
    <property type="match status" value="1"/>
</dbReference>
<dbReference type="SUPFAM" id="SSF50129">
    <property type="entry name" value="GroES-like"/>
    <property type="match status" value="1"/>
</dbReference>
<keyword evidence="2" id="KW-0560">Oxidoreductase</keyword>
<dbReference type="EC" id="1.3.1.95" evidence="2"/>